<reference evidence="8 9" key="1">
    <citation type="journal article" date="2013" name="J. Mol. Microbiol. Biotechnol.">
        <title>Analysis of the Complete Genomes of Acholeplasma brassicae , A. palmae and A. laidlawii and Their Comparison to the Obligate Parasites from ' Candidatus Phytoplasma'.</title>
        <authorList>
            <person name="Kube M."/>
            <person name="Siewert C."/>
            <person name="Migdoll A.M."/>
            <person name="Duduk B."/>
            <person name="Holz S."/>
            <person name="Rabus R."/>
            <person name="Seemuller E."/>
            <person name="Mitrovic J."/>
            <person name="Muller I."/>
            <person name="Buttner C."/>
            <person name="Reinhardt R."/>
        </authorList>
    </citation>
    <scope>NUCLEOTIDE SEQUENCE [LARGE SCALE GENOMIC DNA]</scope>
    <source>
        <strain evidence="8 9">J233</strain>
    </source>
</reference>
<dbReference type="PANTHER" id="PTHR43549">
    <property type="entry name" value="MULTIDRUG RESISTANCE PROTEIN YPNP-RELATED"/>
    <property type="match status" value="1"/>
</dbReference>
<dbReference type="PIRSF" id="PIRSF006603">
    <property type="entry name" value="DinF"/>
    <property type="match status" value="1"/>
</dbReference>
<feature type="transmembrane region" description="Helical" evidence="7">
    <location>
        <begin position="434"/>
        <end position="455"/>
    </location>
</feature>
<keyword evidence="2" id="KW-0813">Transport</keyword>
<gene>
    <name evidence="8" type="primary">norM</name>
    <name evidence="8" type="ORF">BN85405080</name>
</gene>
<evidence type="ECO:0000256" key="3">
    <source>
        <dbReference type="ARBA" id="ARBA00022475"/>
    </source>
</evidence>
<keyword evidence="5 7" id="KW-1133">Transmembrane helix</keyword>
<dbReference type="InterPro" id="IPR048279">
    <property type="entry name" value="MdtK-like"/>
</dbReference>
<evidence type="ECO:0000256" key="5">
    <source>
        <dbReference type="ARBA" id="ARBA00022989"/>
    </source>
</evidence>
<feature type="transmembrane region" description="Helical" evidence="7">
    <location>
        <begin position="176"/>
        <end position="196"/>
    </location>
</feature>
<keyword evidence="6 7" id="KW-0472">Membrane</keyword>
<dbReference type="STRING" id="1318466.BN85405080"/>
<evidence type="ECO:0000256" key="6">
    <source>
        <dbReference type="ARBA" id="ARBA00023136"/>
    </source>
</evidence>
<name>U4KPD2_ALTPJ</name>
<dbReference type="GO" id="GO:0005886">
    <property type="term" value="C:plasma membrane"/>
    <property type="evidence" value="ECO:0007669"/>
    <property type="project" value="UniProtKB-SubCell"/>
</dbReference>
<keyword evidence="9" id="KW-1185">Reference proteome</keyword>
<protein>
    <submittedName>
        <fullName evidence="8">MATE efflux family protein NorM</fullName>
    </submittedName>
</protein>
<feature type="transmembrane region" description="Helical" evidence="7">
    <location>
        <begin position="202"/>
        <end position="221"/>
    </location>
</feature>
<evidence type="ECO:0000313" key="9">
    <source>
        <dbReference type="Proteomes" id="UP000032740"/>
    </source>
</evidence>
<keyword evidence="3" id="KW-1003">Cell membrane</keyword>
<evidence type="ECO:0000256" key="1">
    <source>
        <dbReference type="ARBA" id="ARBA00004651"/>
    </source>
</evidence>
<feature type="transmembrane region" description="Helical" evidence="7">
    <location>
        <begin position="403"/>
        <end position="422"/>
    </location>
</feature>
<feature type="transmembrane region" description="Helical" evidence="7">
    <location>
        <begin position="242"/>
        <end position="262"/>
    </location>
</feature>
<evidence type="ECO:0000256" key="7">
    <source>
        <dbReference type="SAM" id="Phobius"/>
    </source>
</evidence>
<feature type="transmembrane region" description="Helical" evidence="7">
    <location>
        <begin position="143"/>
        <end position="164"/>
    </location>
</feature>
<sequence>MQNELSLKDQKRRHAILNGNLYKTVLVLSIPLAVYSLFNFLYTFIDMILVANIGSSHVNSVVFIDQIKSAISAFGMAIAASGTVIVARHYGASEIELARKNAGSTFVLSVVISTIVALITVVFGRQILTLAGATTEIIDTGLGYYNIQMISTTLIAVNSVFIGLEKAKGNTKIVLMLNLIVMVVKLVLSILFVYAFDGTVTDLATATLIAQLSLMIVAIFIMFNKKNVFRIKFNEIRLKKEFIVPIIVLALPIFFGKFLFSIGKVSINGLALKYDPYAVGALGVAMNIHGMFSAVATVFEESEVSIISQNLGNKNLSRAIKTFKISFIYLLVVSILGILILSFTYEGLIPLFSSNKAGEELTPHQIEMIKVMFKWEKYSLLTSPALGLITGLFVAFKKTQVTFILNIVRVFVFRLPVLYLFYKFTKMNYEAVGITMFISNTATFIVGGIVYLIFIRNLKHYGYQKMTFDELKLENVES</sequence>
<dbReference type="AlphaFoldDB" id="U4KPD2"/>
<keyword evidence="4 7" id="KW-0812">Transmembrane</keyword>
<feature type="transmembrane region" description="Helical" evidence="7">
    <location>
        <begin position="277"/>
        <end position="299"/>
    </location>
</feature>
<organism evidence="8 9">
    <name type="scientific">Alteracholeplasma palmae (strain ATCC 49389 / J233)</name>
    <name type="common">Acholeplasma palmae</name>
    <dbReference type="NCBI Taxonomy" id="1318466"/>
    <lineage>
        <taxon>Bacteria</taxon>
        <taxon>Bacillati</taxon>
        <taxon>Mycoplasmatota</taxon>
        <taxon>Mollicutes</taxon>
        <taxon>Acholeplasmatales</taxon>
        <taxon>Acholeplasmataceae</taxon>
        <taxon>Acholeplasma</taxon>
    </lineage>
</organism>
<accession>U4KPD2</accession>
<comment type="subcellular location">
    <subcellularLocation>
        <location evidence="1">Cell membrane</location>
        <topology evidence="1">Multi-pass membrane protein</topology>
    </subcellularLocation>
</comment>
<dbReference type="RefSeq" id="WP_026657399.1">
    <property type="nucleotide sequence ID" value="NC_022538.1"/>
</dbReference>
<evidence type="ECO:0000256" key="4">
    <source>
        <dbReference type="ARBA" id="ARBA00022692"/>
    </source>
</evidence>
<proteinExistence type="predicted"/>
<feature type="transmembrane region" description="Helical" evidence="7">
    <location>
        <begin position="327"/>
        <end position="345"/>
    </location>
</feature>
<dbReference type="Proteomes" id="UP000032740">
    <property type="component" value="Chromosome"/>
</dbReference>
<feature type="transmembrane region" description="Helical" evidence="7">
    <location>
        <begin position="102"/>
        <end position="123"/>
    </location>
</feature>
<dbReference type="HOGENOM" id="CLU_012893_5_3_14"/>
<dbReference type="InterPro" id="IPR052031">
    <property type="entry name" value="Membrane_Transporter-Flippase"/>
</dbReference>
<evidence type="ECO:0000256" key="2">
    <source>
        <dbReference type="ARBA" id="ARBA00022448"/>
    </source>
</evidence>
<dbReference type="EMBL" id="FO681347">
    <property type="protein sequence ID" value="CCV64085.1"/>
    <property type="molecule type" value="Genomic_DNA"/>
</dbReference>
<feature type="transmembrane region" description="Helical" evidence="7">
    <location>
        <begin position="70"/>
        <end position="90"/>
    </location>
</feature>
<dbReference type="KEGG" id="apal:BN85405080"/>
<evidence type="ECO:0000313" key="8">
    <source>
        <dbReference type="EMBL" id="CCV64085.1"/>
    </source>
</evidence>
<dbReference type="Pfam" id="PF01554">
    <property type="entry name" value="MatE"/>
    <property type="match status" value="2"/>
</dbReference>
<feature type="transmembrane region" description="Helical" evidence="7">
    <location>
        <begin position="378"/>
        <end position="396"/>
    </location>
</feature>
<dbReference type="PANTHER" id="PTHR43549:SF2">
    <property type="entry name" value="MULTIDRUG RESISTANCE PROTEIN NORM-RELATED"/>
    <property type="match status" value="1"/>
</dbReference>
<dbReference type="GO" id="GO:0015297">
    <property type="term" value="F:antiporter activity"/>
    <property type="evidence" value="ECO:0007669"/>
    <property type="project" value="InterPro"/>
</dbReference>
<dbReference type="GO" id="GO:0042910">
    <property type="term" value="F:xenobiotic transmembrane transporter activity"/>
    <property type="evidence" value="ECO:0007669"/>
    <property type="project" value="InterPro"/>
</dbReference>
<dbReference type="InterPro" id="IPR002528">
    <property type="entry name" value="MATE_fam"/>
</dbReference>
<dbReference type="OrthoDB" id="385629at2"/>
<feature type="transmembrane region" description="Helical" evidence="7">
    <location>
        <begin position="21"/>
        <end position="50"/>
    </location>
</feature>